<dbReference type="EMBL" id="JARKHS020004759">
    <property type="protein sequence ID" value="KAK8784196.1"/>
    <property type="molecule type" value="Genomic_DNA"/>
</dbReference>
<dbReference type="AlphaFoldDB" id="A0AAQ4FAY0"/>
<evidence type="ECO:0000313" key="1">
    <source>
        <dbReference type="EMBL" id="KAK8784196.1"/>
    </source>
</evidence>
<comment type="caution">
    <text evidence="1">The sequence shown here is derived from an EMBL/GenBank/DDBJ whole genome shotgun (WGS) entry which is preliminary data.</text>
</comment>
<organism evidence="1 2">
    <name type="scientific">Amblyomma americanum</name>
    <name type="common">Lone star tick</name>
    <dbReference type="NCBI Taxonomy" id="6943"/>
    <lineage>
        <taxon>Eukaryota</taxon>
        <taxon>Metazoa</taxon>
        <taxon>Ecdysozoa</taxon>
        <taxon>Arthropoda</taxon>
        <taxon>Chelicerata</taxon>
        <taxon>Arachnida</taxon>
        <taxon>Acari</taxon>
        <taxon>Parasitiformes</taxon>
        <taxon>Ixodida</taxon>
        <taxon>Ixodoidea</taxon>
        <taxon>Ixodidae</taxon>
        <taxon>Amblyomminae</taxon>
        <taxon>Amblyomma</taxon>
    </lineage>
</organism>
<reference evidence="1 2" key="1">
    <citation type="journal article" date="2023" name="Arcadia Sci">
        <title>De novo assembly of a long-read Amblyomma americanum tick genome.</title>
        <authorList>
            <person name="Chou S."/>
            <person name="Poskanzer K.E."/>
            <person name="Rollins M."/>
            <person name="Thuy-Boun P.S."/>
        </authorList>
    </citation>
    <scope>NUCLEOTIDE SEQUENCE [LARGE SCALE GENOMIC DNA]</scope>
    <source>
        <strain evidence="1">F_SG_1</strain>
        <tissue evidence="1">Salivary glands</tissue>
    </source>
</reference>
<evidence type="ECO:0000313" key="2">
    <source>
        <dbReference type="Proteomes" id="UP001321473"/>
    </source>
</evidence>
<gene>
    <name evidence="1" type="ORF">V5799_009441</name>
</gene>
<sequence length="72" mass="7729">MFKDLVKQIDTLVSINNKRNCGRQRGAAFSPLAVCGVMCEAAAAGGVIARSSIPVMRFPSPVLAMDYRTEVV</sequence>
<name>A0AAQ4FAY0_AMBAM</name>
<accession>A0AAQ4FAY0</accession>
<keyword evidence="2" id="KW-1185">Reference proteome</keyword>
<dbReference type="Proteomes" id="UP001321473">
    <property type="component" value="Unassembled WGS sequence"/>
</dbReference>
<proteinExistence type="predicted"/>
<protein>
    <submittedName>
        <fullName evidence="1">Uncharacterized protein</fullName>
    </submittedName>
</protein>